<keyword evidence="2" id="KW-1185">Reference proteome</keyword>
<dbReference type="Proteomes" id="UP000835052">
    <property type="component" value="Unassembled WGS sequence"/>
</dbReference>
<organism evidence="1 2">
    <name type="scientific">Caenorhabditis auriculariae</name>
    <dbReference type="NCBI Taxonomy" id="2777116"/>
    <lineage>
        <taxon>Eukaryota</taxon>
        <taxon>Metazoa</taxon>
        <taxon>Ecdysozoa</taxon>
        <taxon>Nematoda</taxon>
        <taxon>Chromadorea</taxon>
        <taxon>Rhabditida</taxon>
        <taxon>Rhabditina</taxon>
        <taxon>Rhabditomorpha</taxon>
        <taxon>Rhabditoidea</taxon>
        <taxon>Rhabditidae</taxon>
        <taxon>Peloderinae</taxon>
        <taxon>Caenorhabditis</taxon>
    </lineage>
</organism>
<name>A0A8S1GME7_9PELO</name>
<protein>
    <submittedName>
        <fullName evidence="1">Uncharacterized protein</fullName>
    </submittedName>
</protein>
<comment type="caution">
    <text evidence="1">The sequence shown here is derived from an EMBL/GenBank/DDBJ whole genome shotgun (WGS) entry which is preliminary data.</text>
</comment>
<sequence length="50" mass="5693">MMPAETRGLDMATVLKESERLSELSGADREQALNVVVKYIDDWLKLKQRG</sequence>
<gene>
    <name evidence="1" type="ORF">CAUJ_LOCUS158</name>
</gene>
<accession>A0A8S1GME7</accession>
<proteinExistence type="predicted"/>
<evidence type="ECO:0000313" key="2">
    <source>
        <dbReference type="Proteomes" id="UP000835052"/>
    </source>
</evidence>
<dbReference type="EMBL" id="CAJGYM010000001">
    <property type="protein sequence ID" value="CAD6184239.1"/>
    <property type="molecule type" value="Genomic_DNA"/>
</dbReference>
<dbReference type="AlphaFoldDB" id="A0A8S1GME7"/>
<reference evidence="1" key="1">
    <citation type="submission" date="2020-10" db="EMBL/GenBank/DDBJ databases">
        <authorList>
            <person name="Kikuchi T."/>
        </authorList>
    </citation>
    <scope>NUCLEOTIDE SEQUENCE</scope>
    <source>
        <strain evidence="1">NKZ352</strain>
    </source>
</reference>
<evidence type="ECO:0000313" key="1">
    <source>
        <dbReference type="EMBL" id="CAD6184239.1"/>
    </source>
</evidence>